<dbReference type="Proteomes" id="UP000236291">
    <property type="component" value="Unassembled WGS sequence"/>
</dbReference>
<dbReference type="EMBL" id="ASHM01050788">
    <property type="protein sequence ID" value="PNX86278.1"/>
    <property type="molecule type" value="Genomic_DNA"/>
</dbReference>
<evidence type="ECO:0000313" key="2">
    <source>
        <dbReference type="Proteomes" id="UP000236291"/>
    </source>
</evidence>
<protein>
    <submittedName>
        <fullName evidence="1">Uncharacterized protein</fullName>
    </submittedName>
</protein>
<proteinExistence type="predicted"/>
<comment type="caution">
    <text evidence="1">The sequence shown here is derived from an EMBL/GenBank/DDBJ whole genome shotgun (WGS) entry which is preliminary data.</text>
</comment>
<reference evidence="1 2" key="1">
    <citation type="journal article" date="2014" name="Am. J. Bot.">
        <title>Genome assembly and annotation for red clover (Trifolium pratense; Fabaceae).</title>
        <authorList>
            <person name="Istvanek J."/>
            <person name="Jaros M."/>
            <person name="Krenek A."/>
            <person name="Repkova J."/>
        </authorList>
    </citation>
    <scope>NUCLEOTIDE SEQUENCE [LARGE SCALE GENOMIC DNA]</scope>
    <source>
        <strain evidence="2">cv. Tatra</strain>
        <tissue evidence="1">Young leaves</tissue>
    </source>
</reference>
<reference evidence="1 2" key="2">
    <citation type="journal article" date="2017" name="Front. Plant Sci.">
        <title>Gene Classification and Mining of Molecular Markers Useful in Red Clover (Trifolium pratense) Breeding.</title>
        <authorList>
            <person name="Istvanek J."/>
            <person name="Dluhosova J."/>
            <person name="Dluhos P."/>
            <person name="Patkova L."/>
            <person name="Nedelnik J."/>
            <person name="Repkova J."/>
        </authorList>
    </citation>
    <scope>NUCLEOTIDE SEQUENCE [LARGE SCALE GENOMIC DNA]</scope>
    <source>
        <strain evidence="2">cv. Tatra</strain>
        <tissue evidence="1">Young leaves</tissue>
    </source>
</reference>
<accession>A0A2K3M659</accession>
<name>A0A2K3M659_TRIPR</name>
<sequence length="69" mass="8009">MGGGDELKELKLDYGNIQKDHTLDHSTFESFYLGYGSVIGETRCFYFIVHLRHLKHERRGLSETSHIPQ</sequence>
<gene>
    <name evidence="1" type="ORF">L195_g042355</name>
</gene>
<organism evidence="1 2">
    <name type="scientific">Trifolium pratense</name>
    <name type="common">Red clover</name>
    <dbReference type="NCBI Taxonomy" id="57577"/>
    <lineage>
        <taxon>Eukaryota</taxon>
        <taxon>Viridiplantae</taxon>
        <taxon>Streptophyta</taxon>
        <taxon>Embryophyta</taxon>
        <taxon>Tracheophyta</taxon>
        <taxon>Spermatophyta</taxon>
        <taxon>Magnoliopsida</taxon>
        <taxon>eudicotyledons</taxon>
        <taxon>Gunneridae</taxon>
        <taxon>Pentapetalae</taxon>
        <taxon>rosids</taxon>
        <taxon>fabids</taxon>
        <taxon>Fabales</taxon>
        <taxon>Fabaceae</taxon>
        <taxon>Papilionoideae</taxon>
        <taxon>50 kb inversion clade</taxon>
        <taxon>NPAAA clade</taxon>
        <taxon>Hologalegina</taxon>
        <taxon>IRL clade</taxon>
        <taxon>Trifolieae</taxon>
        <taxon>Trifolium</taxon>
    </lineage>
</organism>
<evidence type="ECO:0000313" key="1">
    <source>
        <dbReference type="EMBL" id="PNX86278.1"/>
    </source>
</evidence>
<dbReference type="AlphaFoldDB" id="A0A2K3M659"/>